<feature type="signal peptide" evidence="1">
    <location>
        <begin position="1"/>
        <end position="16"/>
    </location>
</feature>
<comment type="caution">
    <text evidence="3">The sequence shown here is derived from an EMBL/GenBank/DDBJ whole genome shotgun (WGS) entry which is preliminary data.</text>
</comment>
<keyword evidence="4" id="KW-1185">Reference proteome</keyword>
<dbReference type="Gene3D" id="1.25.40.10">
    <property type="entry name" value="Tetratricopeptide repeat domain"/>
    <property type="match status" value="1"/>
</dbReference>
<feature type="domain" description="CHAT" evidence="2">
    <location>
        <begin position="658"/>
        <end position="962"/>
    </location>
</feature>
<dbReference type="AlphaFoldDB" id="A0AAF1K2D5"/>
<dbReference type="Pfam" id="PF12770">
    <property type="entry name" value="CHAT"/>
    <property type="match status" value="1"/>
</dbReference>
<name>A0AAF1K2D5_9PROT</name>
<keyword evidence="1" id="KW-0732">Signal</keyword>
<dbReference type="RefSeq" id="WP_211873935.1">
    <property type="nucleotide sequence ID" value="NZ_JAAEDH010000007.1"/>
</dbReference>
<dbReference type="Pfam" id="PF13424">
    <property type="entry name" value="TPR_12"/>
    <property type="match status" value="1"/>
</dbReference>
<dbReference type="InterPro" id="IPR024983">
    <property type="entry name" value="CHAT_dom"/>
</dbReference>
<dbReference type="Proteomes" id="UP001196068">
    <property type="component" value="Unassembled WGS sequence"/>
</dbReference>
<feature type="chain" id="PRO_5042026531" evidence="1">
    <location>
        <begin position="17"/>
        <end position="976"/>
    </location>
</feature>
<evidence type="ECO:0000259" key="2">
    <source>
        <dbReference type="Pfam" id="PF12770"/>
    </source>
</evidence>
<dbReference type="PROSITE" id="PS51257">
    <property type="entry name" value="PROKAR_LIPOPROTEIN"/>
    <property type="match status" value="1"/>
</dbReference>
<dbReference type="InterPro" id="IPR011990">
    <property type="entry name" value="TPR-like_helical_dom_sf"/>
</dbReference>
<evidence type="ECO:0000313" key="4">
    <source>
        <dbReference type="Proteomes" id="UP001196068"/>
    </source>
</evidence>
<protein>
    <submittedName>
        <fullName evidence="3">CHAT domain-containing protein</fullName>
    </submittedName>
</protein>
<reference evidence="3" key="1">
    <citation type="submission" date="2020-01" db="EMBL/GenBank/DDBJ databases">
        <authorList>
            <person name="Rat A."/>
        </authorList>
    </citation>
    <scope>NUCLEOTIDE SEQUENCE</scope>
    <source>
        <strain evidence="3">LMG 28251</strain>
    </source>
</reference>
<dbReference type="EMBL" id="JAAEDH010000007">
    <property type="protein sequence ID" value="MBR0655104.1"/>
    <property type="molecule type" value="Genomic_DNA"/>
</dbReference>
<sequence length="976" mass="99843">MRATILILGLALAACARPPESAFVPVSSGGAVTEVGASAAGEPCRMARTNDGGDIWCGTWESPAVRIRRGDGATAMGAAQAARTTLAARLDCDAPRPATSGGMNGALMECRRRQGGWPAFVLAAGEGRIWLAEGVLSALPAADRAIGVLAGRSGTASAPLSSDAIALLAQRLSREAISSGDIGRFDALMEIGRDANQAERFPASETAYRAALALQDRALGANNPNSAQTMMLLALQLSNQGRYPEADALFNRATPLAARAADPLAPAALAHYRALADANRGRTEPALAGFARAATLYRPFLPPELREGGAALPADSGAALAPLLVARDVVPDPLAQRATIGLIEARRNAAAVLRAAGRGAEAQVAVADAQRIVAAVPGLSGANLISARLARTSGALAAGTGETGLADARFAASARGFALGVPRSRPYAETLLLRAAAIGPTAGETAGICREAVSVLRSLREGVEARRIAPCVDALALAGQVDAAFEAAQLGQGLVTTTQIGRAAARLTESARDPAVAGAFRRRETAERTLAAKYRERDAAIAAGANRGELAALDGGIGAAEAEAVDADAALQSAAPGFAQLVQSSATASEAMAALRPGEALLLVTEPEGGRGWSFWAQEGRITVARIGADTAEINRLVAELRASVEDGNGEKPFMAGTAHALYQALIGVHGARVGEARALLVVAEGALLSLPFPMLVTAPPPDARSHEGARFLLEAMPVTHLPSPASLIALRRSGNSAAGQAWVGFGAPVPVPASYAARSFPAQPSCGRGLASLAALPGAALELRVAGQIMGANASEQRLGAAFTLDALRRTRLRDYRVVHFATHGVLPSDLACLTEPAIIASAAANGPDATQALLTSGTVLEFDLDADLVMLSACNSGGGRAAGESLSTLARSFFYSGARGLLLTHWYVNDIAAARTGAVMLLNMRNGDGSAEALQKAQLGIFRLRGGSHPAFWAPFALMGPGQAGRPGVRQAAL</sequence>
<evidence type="ECO:0000313" key="3">
    <source>
        <dbReference type="EMBL" id="MBR0655104.1"/>
    </source>
</evidence>
<accession>A0AAF1K2D5</accession>
<dbReference type="SUPFAM" id="SSF48452">
    <property type="entry name" value="TPR-like"/>
    <property type="match status" value="1"/>
</dbReference>
<reference evidence="3" key="2">
    <citation type="journal article" date="2021" name="Syst. Appl. Microbiol.">
        <title>Roseomonas hellenica sp. nov., isolated from roots of wild-growing Alkanna tinctoria.</title>
        <authorList>
            <person name="Rat A."/>
            <person name="Naranjo H.D."/>
            <person name="Lebbe L."/>
            <person name="Cnockaert M."/>
            <person name="Krigas N."/>
            <person name="Grigoriadou K."/>
            <person name="Maloupa E."/>
            <person name="Willems A."/>
        </authorList>
    </citation>
    <scope>NUCLEOTIDE SEQUENCE</scope>
    <source>
        <strain evidence="3">LMG 28251</strain>
    </source>
</reference>
<organism evidence="3 4">
    <name type="scientific">Plastoroseomonas arctica</name>
    <dbReference type="NCBI Taxonomy" id="1509237"/>
    <lineage>
        <taxon>Bacteria</taxon>
        <taxon>Pseudomonadati</taxon>
        <taxon>Pseudomonadota</taxon>
        <taxon>Alphaproteobacteria</taxon>
        <taxon>Acetobacterales</taxon>
        <taxon>Acetobacteraceae</taxon>
        <taxon>Plastoroseomonas</taxon>
    </lineage>
</organism>
<evidence type="ECO:0000256" key="1">
    <source>
        <dbReference type="SAM" id="SignalP"/>
    </source>
</evidence>
<gene>
    <name evidence="3" type="ORF">GXW79_08425</name>
</gene>
<proteinExistence type="predicted"/>